<gene>
    <name evidence="1" type="ORF">J1N35_024544</name>
</gene>
<evidence type="ECO:0008006" key="3">
    <source>
        <dbReference type="Google" id="ProtNLM"/>
    </source>
</evidence>
<dbReference type="Proteomes" id="UP000828251">
    <property type="component" value="Unassembled WGS sequence"/>
</dbReference>
<protein>
    <recommendedName>
        <fullName evidence="3">DUF4283 domain-containing protein</fullName>
    </recommendedName>
</protein>
<proteinExistence type="predicted"/>
<evidence type="ECO:0000313" key="2">
    <source>
        <dbReference type="Proteomes" id="UP000828251"/>
    </source>
</evidence>
<dbReference type="OrthoDB" id="1165906at2759"/>
<reference evidence="1 2" key="1">
    <citation type="journal article" date="2021" name="Plant Biotechnol. J.">
        <title>Multi-omics assisted identification of the key and species-specific regulatory components of drought-tolerant mechanisms in Gossypium stocksii.</title>
        <authorList>
            <person name="Yu D."/>
            <person name="Ke L."/>
            <person name="Zhang D."/>
            <person name="Wu Y."/>
            <person name="Sun Y."/>
            <person name="Mei J."/>
            <person name="Sun J."/>
            <person name="Sun Y."/>
        </authorList>
    </citation>
    <scope>NUCLEOTIDE SEQUENCE [LARGE SCALE GENOMIC DNA]</scope>
    <source>
        <strain evidence="2">cv. E1</strain>
        <tissue evidence="1">Leaf</tissue>
    </source>
</reference>
<keyword evidence="2" id="KW-1185">Reference proteome</keyword>
<dbReference type="AlphaFoldDB" id="A0A9D3V5T3"/>
<comment type="caution">
    <text evidence="1">The sequence shown here is derived from an EMBL/GenBank/DDBJ whole genome shotgun (WGS) entry which is preliminary data.</text>
</comment>
<sequence>MENDLENLVLDADEEVPFQEEAGLIDQVYHLCLVGRCLMNIVVHFPSLRNTLADLWHPIKGICISDLREKRIQLGENPLLLPLNLSVFWVQIHDLPPRLMIEHMAKQFGDFIRRFIEYDTMANSFGAQSFMRLRFCLDVNVPLKRKKKIQIGADRVAYARSSQLASVKASSNWPNSVDGVVDAVGVGIKPMDL</sequence>
<organism evidence="1 2">
    <name type="scientific">Gossypium stocksii</name>
    <dbReference type="NCBI Taxonomy" id="47602"/>
    <lineage>
        <taxon>Eukaryota</taxon>
        <taxon>Viridiplantae</taxon>
        <taxon>Streptophyta</taxon>
        <taxon>Embryophyta</taxon>
        <taxon>Tracheophyta</taxon>
        <taxon>Spermatophyta</taxon>
        <taxon>Magnoliopsida</taxon>
        <taxon>eudicotyledons</taxon>
        <taxon>Gunneridae</taxon>
        <taxon>Pentapetalae</taxon>
        <taxon>rosids</taxon>
        <taxon>malvids</taxon>
        <taxon>Malvales</taxon>
        <taxon>Malvaceae</taxon>
        <taxon>Malvoideae</taxon>
        <taxon>Gossypium</taxon>
    </lineage>
</organism>
<dbReference type="EMBL" id="JAIQCV010000008">
    <property type="protein sequence ID" value="KAH1072216.1"/>
    <property type="molecule type" value="Genomic_DNA"/>
</dbReference>
<evidence type="ECO:0000313" key="1">
    <source>
        <dbReference type="EMBL" id="KAH1072216.1"/>
    </source>
</evidence>
<name>A0A9D3V5T3_9ROSI</name>
<accession>A0A9D3V5T3</accession>